<evidence type="ECO:0000256" key="1">
    <source>
        <dbReference type="SAM" id="SignalP"/>
    </source>
</evidence>
<keyword evidence="3" id="KW-1185">Reference proteome</keyword>
<accession>A0A8T2V8H9</accession>
<keyword evidence="1" id="KW-0732">Signal</keyword>
<sequence length="76" mass="8934">MLHTITFFSLYIFLMLSVVLRSTSKYQELCQGQEMLMLYSLMETSCHLSISNHVGTLRAPWWVSPYPLIVHHLEIF</sequence>
<evidence type="ECO:0000313" key="2">
    <source>
        <dbReference type="EMBL" id="KAH7443520.1"/>
    </source>
</evidence>
<gene>
    <name evidence="2" type="ORF">KP509_02G038600</name>
</gene>
<dbReference type="Proteomes" id="UP000825935">
    <property type="component" value="Chromosome 2"/>
</dbReference>
<name>A0A8T2V8H9_CERRI</name>
<feature type="chain" id="PRO_5035746424" evidence="1">
    <location>
        <begin position="22"/>
        <end position="76"/>
    </location>
</feature>
<dbReference type="AlphaFoldDB" id="A0A8T2V8H9"/>
<proteinExistence type="predicted"/>
<evidence type="ECO:0000313" key="3">
    <source>
        <dbReference type="Proteomes" id="UP000825935"/>
    </source>
</evidence>
<comment type="caution">
    <text evidence="2">The sequence shown here is derived from an EMBL/GenBank/DDBJ whole genome shotgun (WGS) entry which is preliminary data.</text>
</comment>
<organism evidence="2 3">
    <name type="scientific">Ceratopteris richardii</name>
    <name type="common">Triangle waterfern</name>
    <dbReference type="NCBI Taxonomy" id="49495"/>
    <lineage>
        <taxon>Eukaryota</taxon>
        <taxon>Viridiplantae</taxon>
        <taxon>Streptophyta</taxon>
        <taxon>Embryophyta</taxon>
        <taxon>Tracheophyta</taxon>
        <taxon>Polypodiopsida</taxon>
        <taxon>Polypodiidae</taxon>
        <taxon>Polypodiales</taxon>
        <taxon>Pteridineae</taxon>
        <taxon>Pteridaceae</taxon>
        <taxon>Parkerioideae</taxon>
        <taxon>Ceratopteris</taxon>
    </lineage>
</organism>
<dbReference type="EMBL" id="CM035407">
    <property type="protein sequence ID" value="KAH7443520.1"/>
    <property type="molecule type" value="Genomic_DNA"/>
</dbReference>
<reference evidence="2" key="1">
    <citation type="submission" date="2021-08" db="EMBL/GenBank/DDBJ databases">
        <title>WGS assembly of Ceratopteris richardii.</title>
        <authorList>
            <person name="Marchant D.B."/>
            <person name="Chen G."/>
            <person name="Jenkins J."/>
            <person name="Shu S."/>
            <person name="Leebens-Mack J."/>
            <person name="Grimwood J."/>
            <person name="Schmutz J."/>
            <person name="Soltis P."/>
            <person name="Soltis D."/>
            <person name="Chen Z.-H."/>
        </authorList>
    </citation>
    <scope>NUCLEOTIDE SEQUENCE</scope>
    <source>
        <strain evidence="2">Whitten #5841</strain>
        <tissue evidence="2">Leaf</tissue>
    </source>
</reference>
<protein>
    <submittedName>
        <fullName evidence="2">Uncharacterized protein</fullName>
    </submittedName>
</protein>
<feature type="signal peptide" evidence="1">
    <location>
        <begin position="1"/>
        <end position="21"/>
    </location>
</feature>